<keyword evidence="3" id="KW-1185">Reference proteome</keyword>
<comment type="caution">
    <text evidence="2">The sequence shown here is derived from an EMBL/GenBank/DDBJ whole genome shotgun (WGS) entry which is preliminary data.</text>
</comment>
<organism evidence="2 3">
    <name type="scientific">Aphis craccivora</name>
    <name type="common">Cowpea aphid</name>
    <dbReference type="NCBI Taxonomy" id="307492"/>
    <lineage>
        <taxon>Eukaryota</taxon>
        <taxon>Metazoa</taxon>
        <taxon>Ecdysozoa</taxon>
        <taxon>Arthropoda</taxon>
        <taxon>Hexapoda</taxon>
        <taxon>Insecta</taxon>
        <taxon>Pterygota</taxon>
        <taxon>Neoptera</taxon>
        <taxon>Paraneoptera</taxon>
        <taxon>Hemiptera</taxon>
        <taxon>Sternorrhyncha</taxon>
        <taxon>Aphidomorpha</taxon>
        <taxon>Aphidoidea</taxon>
        <taxon>Aphididae</taxon>
        <taxon>Aphidini</taxon>
        <taxon>Aphis</taxon>
        <taxon>Aphis</taxon>
    </lineage>
</organism>
<dbReference type="AlphaFoldDB" id="A0A6G0ZGJ4"/>
<dbReference type="EMBL" id="VUJU01000478">
    <property type="protein sequence ID" value="KAF0770146.1"/>
    <property type="molecule type" value="Genomic_DNA"/>
</dbReference>
<dbReference type="Proteomes" id="UP000478052">
    <property type="component" value="Unassembled WGS sequence"/>
</dbReference>
<name>A0A6G0ZGJ4_APHCR</name>
<gene>
    <name evidence="2" type="ORF">FWK35_00009013</name>
</gene>
<protein>
    <submittedName>
        <fullName evidence="2">Uncharacterized protein</fullName>
    </submittedName>
</protein>
<feature type="compositionally biased region" description="Polar residues" evidence="1">
    <location>
        <begin position="87"/>
        <end position="100"/>
    </location>
</feature>
<evidence type="ECO:0000313" key="2">
    <source>
        <dbReference type="EMBL" id="KAF0770146.1"/>
    </source>
</evidence>
<sequence>MKYLYVMSRKQLRDFDILELLGDGQDSDLSSLSSDDDDNVEEENIFPTSELDRLLNDFTHFNDDDGNELFPDLFDVDIPTGDDEITEGTSTSHPTQNPKISNYAFM</sequence>
<feature type="region of interest" description="Disordered" evidence="1">
    <location>
        <begin position="80"/>
        <end position="106"/>
    </location>
</feature>
<evidence type="ECO:0000313" key="3">
    <source>
        <dbReference type="Proteomes" id="UP000478052"/>
    </source>
</evidence>
<reference evidence="2 3" key="1">
    <citation type="submission" date="2019-08" db="EMBL/GenBank/DDBJ databases">
        <title>Whole genome of Aphis craccivora.</title>
        <authorList>
            <person name="Voronova N.V."/>
            <person name="Shulinski R.S."/>
            <person name="Bandarenka Y.V."/>
            <person name="Zhorov D.G."/>
            <person name="Warner D."/>
        </authorList>
    </citation>
    <scope>NUCLEOTIDE SEQUENCE [LARGE SCALE GENOMIC DNA]</scope>
    <source>
        <strain evidence="2">180601</strain>
        <tissue evidence="2">Whole Body</tissue>
    </source>
</reference>
<proteinExistence type="predicted"/>
<dbReference type="OrthoDB" id="6640535at2759"/>
<accession>A0A6G0ZGJ4</accession>
<evidence type="ECO:0000256" key="1">
    <source>
        <dbReference type="SAM" id="MobiDB-lite"/>
    </source>
</evidence>